<dbReference type="GO" id="GO:0016020">
    <property type="term" value="C:membrane"/>
    <property type="evidence" value="ECO:0007669"/>
    <property type="project" value="InterPro"/>
</dbReference>
<evidence type="ECO:0000259" key="3">
    <source>
        <dbReference type="PROSITE" id="PS50893"/>
    </source>
</evidence>
<keyword evidence="2" id="KW-0067">ATP-binding</keyword>
<dbReference type="OrthoDB" id="416154at2759"/>
<reference evidence="6" key="2">
    <citation type="submission" date="2019-09" db="UniProtKB">
        <authorList>
            <consortium name="WormBaseParasite"/>
        </authorList>
    </citation>
    <scope>IDENTIFICATION</scope>
</reference>
<accession>A0A3P8GB67</accession>
<dbReference type="PROSITE" id="PS50893">
    <property type="entry name" value="ABC_TRANSPORTER_2"/>
    <property type="match status" value="1"/>
</dbReference>
<feature type="domain" description="ABC transporter" evidence="3">
    <location>
        <begin position="32"/>
        <end position="253"/>
    </location>
</feature>
<dbReference type="GO" id="GO:0005524">
    <property type="term" value="F:ATP binding"/>
    <property type="evidence" value="ECO:0007669"/>
    <property type="project" value="UniProtKB-KW"/>
</dbReference>
<dbReference type="InterPro" id="IPR027417">
    <property type="entry name" value="P-loop_NTPase"/>
</dbReference>
<accession>A0A183GGY9</accession>
<keyword evidence="5" id="KW-1185">Reference proteome</keyword>
<dbReference type="PANTHER" id="PTHR19229">
    <property type="entry name" value="ATP-BINDING CASSETTE TRANSPORTER SUBFAMILY A ABCA"/>
    <property type="match status" value="1"/>
</dbReference>
<dbReference type="GO" id="GO:0140359">
    <property type="term" value="F:ABC-type transporter activity"/>
    <property type="evidence" value="ECO:0007669"/>
    <property type="project" value="InterPro"/>
</dbReference>
<dbReference type="InterPro" id="IPR003439">
    <property type="entry name" value="ABC_transporter-like_ATP-bd"/>
</dbReference>
<dbReference type="GO" id="GO:0005319">
    <property type="term" value="F:lipid transporter activity"/>
    <property type="evidence" value="ECO:0007669"/>
    <property type="project" value="TreeGrafter"/>
</dbReference>
<evidence type="ECO:0000256" key="1">
    <source>
        <dbReference type="ARBA" id="ARBA00022741"/>
    </source>
</evidence>
<dbReference type="InterPro" id="IPR003593">
    <property type="entry name" value="AAA+_ATPase"/>
</dbReference>
<dbReference type="EMBL" id="UZAH01033336">
    <property type="protein sequence ID" value="VDP28096.1"/>
    <property type="molecule type" value="Genomic_DNA"/>
</dbReference>
<protein>
    <submittedName>
        <fullName evidence="6">ABC transporter domain-containing protein</fullName>
    </submittedName>
</protein>
<name>A0A183GGY9_HELPZ</name>
<dbReference type="Gene3D" id="3.40.50.300">
    <property type="entry name" value="P-loop containing nucleotide triphosphate hydrolases"/>
    <property type="match status" value="1"/>
</dbReference>
<dbReference type="Proteomes" id="UP000050761">
    <property type="component" value="Unassembled WGS sequence"/>
</dbReference>
<evidence type="ECO:0000313" key="6">
    <source>
        <dbReference type="WBParaSite" id="HPBE_0002179001-mRNA-1"/>
    </source>
</evidence>
<dbReference type="SMART" id="SM00382">
    <property type="entry name" value="AAA"/>
    <property type="match status" value="1"/>
</dbReference>
<dbReference type="Pfam" id="PF00005">
    <property type="entry name" value="ABC_tran"/>
    <property type="match status" value="1"/>
</dbReference>
<keyword evidence="1" id="KW-0547">Nucleotide-binding</keyword>
<sequence>MAAIYKGPKSVASPRSEGFEGEREEEWLDRAITLDRVYKKWETTNELAVGNVSFNAYCGQVTVLLGHEGSGKTTIMKMISGEVEASRGFICVLNLMKGHGNRYQGRGVGYCSQQVTLFECLTVIDHLWLFYCLKTGRSVWRDDVMSTANERVSELSCVAKRLLTLAIALVGKSPVVLMDEPFGNLSLEAKSFFKRVIDQQKEERCFLIATSSAEIAEMVADRIVALSDGRALAAGSVPFLKTTFGCSYILNIQLTDDASKSGDTIRSIEKCVRRYIPNAHLRQTFGKTIQIGFSSNIQDE</sequence>
<gene>
    <name evidence="4" type="ORF">HPBE_LOCUS21789</name>
</gene>
<dbReference type="AlphaFoldDB" id="A0A183GGY9"/>
<reference evidence="4 5" key="1">
    <citation type="submission" date="2018-11" db="EMBL/GenBank/DDBJ databases">
        <authorList>
            <consortium name="Pathogen Informatics"/>
        </authorList>
    </citation>
    <scope>NUCLEOTIDE SEQUENCE [LARGE SCALE GENOMIC DNA]</scope>
</reference>
<dbReference type="InterPro" id="IPR026082">
    <property type="entry name" value="ABCA"/>
</dbReference>
<dbReference type="SUPFAM" id="SSF52540">
    <property type="entry name" value="P-loop containing nucleoside triphosphate hydrolases"/>
    <property type="match status" value="1"/>
</dbReference>
<evidence type="ECO:0000313" key="4">
    <source>
        <dbReference type="EMBL" id="VDP28096.1"/>
    </source>
</evidence>
<dbReference type="GO" id="GO:0016887">
    <property type="term" value="F:ATP hydrolysis activity"/>
    <property type="evidence" value="ECO:0007669"/>
    <property type="project" value="InterPro"/>
</dbReference>
<dbReference type="WBParaSite" id="HPBE_0002179001-mRNA-1">
    <property type="protein sequence ID" value="HPBE_0002179001-mRNA-1"/>
    <property type="gene ID" value="HPBE_0002179001"/>
</dbReference>
<proteinExistence type="predicted"/>
<organism evidence="5 6">
    <name type="scientific">Heligmosomoides polygyrus</name>
    <name type="common">Parasitic roundworm</name>
    <dbReference type="NCBI Taxonomy" id="6339"/>
    <lineage>
        <taxon>Eukaryota</taxon>
        <taxon>Metazoa</taxon>
        <taxon>Ecdysozoa</taxon>
        <taxon>Nematoda</taxon>
        <taxon>Chromadorea</taxon>
        <taxon>Rhabditida</taxon>
        <taxon>Rhabditina</taxon>
        <taxon>Rhabditomorpha</taxon>
        <taxon>Strongyloidea</taxon>
        <taxon>Heligmosomidae</taxon>
        <taxon>Heligmosomoides</taxon>
    </lineage>
</organism>
<evidence type="ECO:0000256" key="2">
    <source>
        <dbReference type="ARBA" id="ARBA00022840"/>
    </source>
</evidence>
<evidence type="ECO:0000313" key="5">
    <source>
        <dbReference type="Proteomes" id="UP000050761"/>
    </source>
</evidence>
<dbReference type="PANTHER" id="PTHR19229:SF250">
    <property type="entry name" value="ABC TRANSPORTER DOMAIN-CONTAINING PROTEIN-RELATED"/>
    <property type="match status" value="1"/>
</dbReference>